<feature type="region of interest" description="Disordered" evidence="1">
    <location>
        <begin position="206"/>
        <end position="340"/>
    </location>
</feature>
<protein>
    <submittedName>
        <fullName evidence="2">Uncharacterized protein</fullName>
    </submittedName>
</protein>
<feature type="region of interest" description="Disordered" evidence="1">
    <location>
        <begin position="1"/>
        <end position="44"/>
    </location>
</feature>
<feature type="region of interest" description="Disordered" evidence="1">
    <location>
        <begin position="65"/>
        <end position="111"/>
    </location>
</feature>
<gene>
    <name evidence="2" type="ORF">NDU88_003748</name>
</gene>
<reference evidence="2" key="1">
    <citation type="journal article" date="2022" name="bioRxiv">
        <title>Sequencing and chromosome-scale assembly of the giantPleurodeles waltlgenome.</title>
        <authorList>
            <person name="Brown T."/>
            <person name="Elewa A."/>
            <person name="Iarovenko S."/>
            <person name="Subramanian E."/>
            <person name="Araus A.J."/>
            <person name="Petzold A."/>
            <person name="Susuki M."/>
            <person name="Suzuki K.-i.T."/>
            <person name="Hayashi T."/>
            <person name="Toyoda A."/>
            <person name="Oliveira C."/>
            <person name="Osipova E."/>
            <person name="Leigh N.D."/>
            <person name="Simon A."/>
            <person name="Yun M.H."/>
        </authorList>
    </citation>
    <scope>NUCLEOTIDE SEQUENCE</scope>
    <source>
        <strain evidence="2">20211129_DDA</strain>
        <tissue evidence="2">Liver</tissue>
    </source>
</reference>
<sequence length="340" mass="36077">MPAKLVLSSMNMDLTDISGGSPSTSASPDWEAGGAPRFSPPEKESLACRLSALPIFQYYTNNAASASSGKTNQDCGSTPPKITRLTTPFSSQDHQAASRHTDPSSRLPGQTRFLCRDSANFASSREFHTTQEGGGGKPNQAGTRFQSQDVQSPDARGYLQNTLPHQPGPPPPPHRSYQRPLGSLPPGQCRALNAICRFSQQVSAGRRLGAKPQPSPVIFPPGPKIQAPASSDLLIIPGPGKSPPQRVLRTLPAGRAQHTPAGDPEIGRPKRASQSEARRGPEGRRPQQLCIPEGGGPRPEAAADQASRSSPALPTPLPLGREEPQRLSSPTRTVRASACR</sequence>
<feature type="compositionally biased region" description="Polar residues" evidence="1">
    <location>
        <begin position="8"/>
        <end position="27"/>
    </location>
</feature>
<accession>A0AAV7Q9V1</accession>
<dbReference type="Proteomes" id="UP001066276">
    <property type="component" value="Chromosome 6"/>
</dbReference>
<feature type="compositionally biased region" description="Basic and acidic residues" evidence="1">
    <location>
        <begin position="276"/>
        <end position="285"/>
    </location>
</feature>
<name>A0AAV7Q9V1_PLEWA</name>
<proteinExistence type="predicted"/>
<dbReference type="AlphaFoldDB" id="A0AAV7Q9V1"/>
<dbReference type="EMBL" id="JANPWB010000010">
    <property type="protein sequence ID" value="KAJ1137337.1"/>
    <property type="molecule type" value="Genomic_DNA"/>
</dbReference>
<evidence type="ECO:0000313" key="3">
    <source>
        <dbReference type="Proteomes" id="UP001066276"/>
    </source>
</evidence>
<organism evidence="2 3">
    <name type="scientific">Pleurodeles waltl</name>
    <name type="common">Iberian ribbed newt</name>
    <dbReference type="NCBI Taxonomy" id="8319"/>
    <lineage>
        <taxon>Eukaryota</taxon>
        <taxon>Metazoa</taxon>
        <taxon>Chordata</taxon>
        <taxon>Craniata</taxon>
        <taxon>Vertebrata</taxon>
        <taxon>Euteleostomi</taxon>
        <taxon>Amphibia</taxon>
        <taxon>Batrachia</taxon>
        <taxon>Caudata</taxon>
        <taxon>Salamandroidea</taxon>
        <taxon>Salamandridae</taxon>
        <taxon>Pleurodelinae</taxon>
        <taxon>Pleurodeles</taxon>
    </lineage>
</organism>
<evidence type="ECO:0000313" key="2">
    <source>
        <dbReference type="EMBL" id="KAJ1137337.1"/>
    </source>
</evidence>
<feature type="compositionally biased region" description="Polar residues" evidence="1">
    <location>
        <begin position="65"/>
        <end position="76"/>
    </location>
</feature>
<feature type="compositionally biased region" description="Polar residues" evidence="1">
    <location>
        <begin position="84"/>
        <end position="95"/>
    </location>
</feature>
<feature type="compositionally biased region" description="Polar residues" evidence="1">
    <location>
        <begin position="140"/>
        <end position="151"/>
    </location>
</feature>
<feature type="compositionally biased region" description="Pro residues" evidence="1">
    <location>
        <begin position="213"/>
        <end position="223"/>
    </location>
</feature>
<keyword evidence="3" id="KW-1185">Reference proteome</keyword>
<feature type="region of interest" description="Disordered" evidence="1">
    <location>
        <begin position="126"/>
        <end position="185"/>
    </location>
</feature>
<evidence type="ECO:0000256" key="1">
    <source>
        <dbReference type="SAM" id="MobiDB-lite"/>
    </source>
</evidence>
<comment type="caution">
    <text evidence="2">The sequence shown here is derived from an EMBL/GenBank/DDBJ whole genome shotgun (WGS) entry which is preliminary data.</text>
</comment>